<dbReference type="EMBL" id="DUJS01000004">
    <property type="protein sequence ID" value="HII70602.1"/>
    <property type="molecule type" value="Genomic_DNA"/>
</dbReference>
<dbReference type="RefSeq" id="WP_148679427.1">
    <property type="nucleotide sequence ID" value="NZ_DUJS01000004.1"/>
</dbReference>
<reference evidence="9" key="1">
    <citation type="journal article" date="2020" name="bioRxiv">
        <title>A rank-normalized archaeal taxonomy based on genome phylogeny resolves widespread incomplete and uneven classifications.</title>
        <authorList>
            <person name="Rinke C."/>
            <person name="Chuvochina M."/>
            <person name="Mussig A.J."/>
            <person name="Chaumeil P.-A."/>
            <person name="Waite D.W."/>
            <person name="Whitman W.B."/>
            <person name="Parks D.H."/>
            <person name="Hugenholtz P."/>
        </authorList>
    </citation>
    <scope>NUCLEOTIDE SEQUENCE</scope>
    <source>
        <strain evidence="9">UBA8853</strain>
    </source>
</reference>
<evidence type="ECO:0000259" key="8">
    <source>
        <dbReference type="SMART" id="SM00888"/>
    </source>
</evidence>
<dbReference type="NCBIfam" id="NF001670">
    <property type="entry name" value="PRK00435.1"/>
    <property type="match status" value="1"/>
</dbReference>
<protein>
    <recommendedName>
        <fullName evidence="3 7">Elongation factor 1-beta</fullName>
        <shortName evidence="7">EF-1-beta</shortName>
    </recommendedName>
    <alternativeName>
        <fullName evidence="6 7">aEF-1beta</fullName>
    </alternativeName>
</protein>
<dbReference type="PANTHER" id="PTHR39647">
    <property type="entry name" value="ELONGATION FACTOR 1-BETA"/>
    <property type="match status" value="1"/>
</dbReference>
<evidence type="ECO:0000256" key="4">
    <source>
        <dbReference type="ARBA" id="ARBA00022768"/>
    </source>
</evidence>
<comment type="similarity">
    <text evidence="2 7">Belongs to the EF-1-beta/EF-1-delta family.</text>
</comment>
<accession>A0A832SUP7</accession>
<feature type="domain" description="Translation elongation factor EF1B beta/delta subunit guanine nucleotide exchange" evidence="8">
    <location>
        <begin position="3"/>
        <end position="90"/>
    </location>
</feature>
<evidence type="ECO:0000256" key="2">
    <source>
        <dbReference type="ARBA" id="ARBA00007411"/>
    </source>
</evidence>
<comment type="caution">
    <text evidence="9">The sequence shown here is derived from an EMBL/GenBank/DDBJ whole genome shotgun (WGS) entry which is preliminary data.</text>
</comment>
<gene>
    <name evidence="7" type="primary">ef1b</name>
    <name evidence="9" type="ORF">HA336_05155</name>
</gene>
<dbReference type="NCBIfam" id="TIGR00489">
    <property type="entry name" value="aEF-1_beta"/>
    <property type="match status" value="1"/>
</dbReference>
<evidence type="ECO:0000313" key="9">
    <source>
        <dbReference type="EMBL" id="HII70602.1"/>
    </source>
</evidence>
<dbReference type="Pfam" id="PF00736">
    <property type="entry name" value="EF1_GNE"/>
    <property type="match status" value="1"/>
</dbReference>
<dbReference type="GeneID" id="1477558"/>
<dbReference type="InterPro" id="IPR036219">
    <property type="entry name" value="eEF-1beta-like_sf"/>
</dbReference>
<dbReference type="HAMAP" id="MF_00043">
    <property type="entry name" value="EF1_beta"/>
    <property type="match status" value="1"/>
</dbReference>
<evidence type="ECO:0000256" key="3">
    <source>
        <dbReference type="ARBA" id="ARBA00017600"/>
    </source>
</evidence>
<evidence type="ECO:0000256" key="7">
    <source>
        <dbReference type="HAMAP-Rule" id="MF_00043"/>
    </source>
</evidence>
<evidence type="ECO:0000256" key="1">
    <source>
        <dbReference type="ARBA" id="ARBA00003815"/>
    </source>
</evidence>
<dbReference type="InterPro" id="IPR014717">
    <property type="entry name" value="Transl_elong_EF1B/ribsomal_bS6"/>
</dbReference>
<sequence>MSKVLVDLKVLPESADVDYEELKEAIREKLESMDVVDIEGMEEEPIAFGLKAIRVKVVVPDAEGGTDALEDALKEVDEVNQVEVVSASRTL</sequence>
<dbReference type="InterPro" id="IPR014038">
    <property type="entry name" value="EF1B_bsu/dsu_GNE"/>
</dbReference>
<dbReference type="PIRSF" id="PIRSF006521">
    <property type="entry name" value="Transl_elong_EF1B_B_arc"/>
    <property type="match status" value="1"/>
</dbReference>
<organism evidence="9 10">
    <name type="scientific">Methanopyrus kandleri</name>
    <dbReference type="NCBI Taxonomy" id="2320"/>
    <lineage>
        <taxon>Archaea</taxon>
        <taxon>Methanobacteriati</taxon>
        <taxon>Methanobacteriota</taxon>
        <taxon>Methanomada group</taxon>
        <taxon>Methanopyri</taxon>
        <taxon>Methanopyrales</taxon>
        <taxon>Methanopyraceae</taxon>
        <taxon>Methanopyrus</taxon>
    </lineage>
</organism>
<dbReference type="PANTHER" id="PTHR39647:SF1">
    <property type="entry name" value="ELONGATION FACTOR 1-BETA"/>
    <property type="match status" value="1"/>
</dbReference>
<dbReference type="Gene3D" id="3.30.70.60">
    <property type="match status" value="1"/>
</dbReference>
<dbReference type="SMART" id="SM00888">
    <property type="entry name" value="EF1_GNE"/>
    <property type="match status" value="1"/>
</dbReference>
<dbReference type="GO" id="GO:0003746">
    <property type="term" value="F:translation elongation factor activity"/>
    <property type="evidence" value="ECO:0007669"/>
    <property type="project" value="UniProtKB-UniRule"/>
</dbReference>
<dbReference type="InterPro" id="IPR004542">
    <property type="entry name" value="Transl_elong_EF1B_B_arc"/>
</dbReference>
<name>A0A832SUP7_9EURY</name>
<keyword evidence="4 7" id="KW-0251">Elongation factor</keyword>
<evidence type="ECO:0000256" key="5">
    <source>
        <dbReference type="ARBA" id="ARBA00022917"/>
    </source>
</evidence>
<dbReference type="SUPFAM" id="SSF54984">
    <property type="entry name" value="eEF-1beta-like"/>
    <property type="match status" value="1"/>
</dbReference>
<keyword evidence="5 7" id="KW-0648">Protein biosynthesis</keyword>
<dbReference type="CDD" id="cd00292">
    <property type="entry name" value="EF1B"/>
    <property type="match status" value="1"/>
</dbReference>
<evidence type="ECO:0000256" key="6">
    <source>
        <dbReference type="ARBA" id="ARBA00032274"/>
    </source>
</evidence>
<proteinExistence type="inferred from homology"/>
<evidence type="ECO:0000313" key="10">
    <source>
        <dbReference type="Proteomes" id="UP000619545"/>
    </source>
</evidence>
<dbReference type="Proteomes" id="UP000619545">
    <property type="component" value="Unassembled WGS sequence"/>
</dbReference>
<comment type="function">
    <text evidence="1 7">Promotes the exchange of GDP for GTP in EF-1-alpha/GDP, thus allowing the regeneration of EF-1-alpha/GTP that could then be used to form the ternary complex EF-1-alpha/GTP/AAtRNA.</text>
</comment>
<dbReference type="AlphaFoldDB" id="A0A832SUP7"/>